<protein>
    <submittedName>
        <fullName evidence="1">Uncharacterized protein</fullName>
    </submittedName>
</protein>
<reference evidence="1 2" key="1">
    <citation type="journal article" date="2019" name="Emerg. Microbes Infect.">
        <title>Comprehensive subspecies identification of 175 nontuberculous mycobacteria species based on 7547 genomic profiles.</title>
        <authorList>
            <person name="Matsumoto Y."/>
            <person name="Kinjo T."/>
            <person name="Motooka D."/>
            <person name="Nabeya D."/>
            <person name="Jung N."/>
            <person name="Uechi K."/>
            <person name="Horii T."/>
            <person name="Iida T."/>
            <person name="Fujita J."/>
            <person name="Nakamura S."/>
        </authorList>
    </citation>
    <scope>NUCLEOTIDE SEQUENCE [LARGE SCALE GENOMIC DNA]</scope>
    <source>
        <strain evidence="1 2">JCM 30996</strain>
    </source>
</reference>
<evidence type="ECO:0000313" key="1">
    <source>
        <dbReference type="EMBL" id="GFH02981.1"/>
    </source>
</evidence>
<dbReference type="EMBL" id="BLLB01000002">
    <property type="protein sequence ID" value="GFH02981.1"/>
    <property type="molecule type" value="Genomic_DNA"/>
</dbReference>
<sequence>MSGLTPAERTMRAQLGAHAQWARTEDRTARTAAARSGFYKRFESQVDPDGVLAPEERAKRAENARKAYMLKLSMASARSRRRRAGGAQ</sequence>
<evidence type="ECO:0000313" key="2">
    <source>
        <dbReference type="Proteomes" id="UP000465304"/>
    </source>
</evidence>
<proteinExistence type="predicted"/>
<accession>A0A7I9ZPJ3</accession>
<keyword evidence="2" id="KW-1185">Reference proteome</keyword>
<organism evidence="1 2">
    <name type="scientific">Mycolicibacterium hippocampi</name>
    <dbReference type="NCBI Taxonomy" id="659824"/>
    <lineage>
        <taxon>Bacteria</taxon>
        <taxon>Bacillati</taxon>
        <taxon>Actinomycetota</taxon>
        <taxon>Actinomycetes</taxon>
        <taxon>Mycobacteriales</taxon>
        <taxon>Mycobacteriaceae</taxon>
        <taxon>Mycolicibacterium</taxon>
    </lineage>
</organism>
<dbReference type="AlphaFoldDB" id="A0A7I9ZPJ3"/>
<gene>
    <name evidence="1" type="ORF">MHIP_34640</name>
</gene>
<name>A0A7I9ZPJ3_9MYCO</name>
<comment type="caution">
    <text evidence="1">The sequence shown here is derived from an EMBL/GenBank/DDBJ whole genome shotgun (WGS) entry which is preliminary data.</text>
</comment>
<dbReference type="Proteomes" id="UP000465304">
    <property type="component" value="Unassembled WGS sequence"/>
</dbReference>